<name>A0A512BBB2_9BACT</name>
<feature type="domain" description="ABC3 transporter permease C-terminal" evidence="7">
    <location>
        <begin position="675"/>
        <end position="788"/>
    </location>
</feature>
<evidence type="ECO:0000256" key="5">
    <source>
        <dbReference type="ARBA" id="ARBA00023136"/>
    </source>
</evidence>
<dbReference type="PANTHER" id="PTHR30572">
    <property type="entry name" value="MEMBRANE COMPONENT OF TRANSPORTER-RELATED"/>
    <property type="match status" value="1"/>
</dbReference>
<feature type="domain" description="ABC3 transporter permease C-terminal" evidence="7">
    <location>
        <begin position="299"/>
        <end position="415"/>
    </location>
</feature>
<feature type="transmembrane region" description="Helical" evidence="6">
    <location>
        <begin position="672"/>
        <end position="696"/>
    </location>
</feature>
<evidence type="ECO:0000313" key="9">
    <source>
        <dbReference type="EMBL" id="GEO09220.1"/>
    </source>
</evidence>
<evidence type="ECO:0000259" key="8">
    <source>
        <dbReference type="Pfam" id="PF12704"/>
    </source>
</evidence>
<feature type="transmembrane region" description="Helical" evidence="6">
    <location>
        <begin position="758"/>
        <end position="781"/>
    </location>
</feature>
<feature type="transmembrane region" description="Helical" evidence="6">
    <location>
        <begin position="724"/>
        <end position="743"/>
    </location>
</feature>
<dbReference type="GO" id="GO:0005886">
    <property type="term" value="C:plasma membrane"/>
    <property type="evidence" value="ECO:0007669"/>
    <property type="project" value="UniProtKB-SubCell"/>
</dbReference>
<feature type="transmembrane region" description="Helical" evidence="6">
    <location>
        <begin position="21"/>
        <end position="40"/>
    </location>
</feature>
<dbReference type="GO" id="GO:0022857">
    <property type="term" value="F:transmembrane transporter activity"/>
    <property type="evidence" value="ECO:0007669"/>
    <property type="project" value="TreeGrafter"/>
</dbReference>
<dbReference type="Pfam" id="PF02687">
    <property type="entry name" value="FtsX"/>
    <property type="match status" value="2"/>
</dbReference>
<evidence type="ECO:0000256" key="2">
    <source>
        <dbReference type="ARBA" id="ARBA00022475"/>
    </source>
</evidence>
<keyword evidence="2" id="KW-1003">Cell membrane</keyword>
<evidence type="ECO:0000256" key="4">
    <source>
        <dbReference type="ARBA" id="ARBA00022989"/>
    </source>
</evidence>
<keyword evidence="10" id="KW-1185">Reference proteome</keyword>
<feature type="transmembrane region" description="Helical" evidence="6">
    <location>
        <begin position="430"/>
        <end position="454"/>
    </location>
</feature>
<evidence type="ECO:0000256" key="6">
    <source>
        <dbReference type="SAM" id="Phobius"/>
    </source>
</evidence>
<feature type="domain" description="MacB-like periplasmic core" evidence="8">
    <location>
        <begin position="20"/>
        <end position="239"/>
    </location>
</feature>
<dbReference type="EMBL" id="BJYT01000005">
    <property type="protein sequence ID" value="GEO09220.1"/>
    <property type="molecule type" value="Genomic_DNA"/>
</dbReference>
<feature type="transmembrane region" description="Helical" evidence="6">
    <location>
        <begin position="339"/>
        <end position="369"/>
    </location>
</feature>
<dbReference type="AlphaFoldDB" id="A0A512BBB2"/>
<dbReference type="PANTHER" id="PTHR30572:SF18">
    <property type="entry name" value="ABC-TYPE MACROLIDE FAMILY EXPORT SYSTEM PERMEASE COMPONENT 2"/>
    <property type="match status" value="1"/>
</dbReference>
<dbReference type="InterPro" id="IPR003838">
    <property type="entry name" value="ABC3_permease_C"/>
</dbReference>
<reference evidence="9 10" key="1">
    <citation type="submission" date="2019-07" db="EMBL/GenBank/DDBJ databases">
        <title>Whole genome shotgun sequence of Segetibacter aerophilus NBRC 106135.</title>
        <authorList>
            <person name="Hosoyama A."/>
            <person name="Uohara A."/>
            <person name="Ohji S."/>
            <person name="Ichikawa N."/>
        </authorList>
    </citation>
    <scope>NUCLEOTIDE SEQUENCE [LARGE SCALE GENOMIC DNA]</scope>
    <source>
        <strain evidence="9 10">NBRC 106135</strain>
    </source>
</reference>
<evidence type="ECO:0000256" key="1">
    <source>
        <dbReference type="ARBA" id="ARBA00004651"/>
    </source>
</evidence>
<feature type="transmembrane region" description="Helical" evidence="6">
    <location>
        <begin position="389"/>
        <end position="410"/>
    </location>
</feature>
<comment type="caution">
    <text evidence="9">The sequence shown here is derived from an EMBL/GenBank/DDBJ whole genome shotgun (WGS) entry which is preliminary data.</text>
</comment>
<keyword evidence="5 6" id="KW-0472">Membrane</keyword>
<evidence type="ECO:0000259" key="7">
    <source>
        <dbReference type="Pfam" id="PF02687"/>
    </source>
</evidence>
<feature type="transmembrane region" description="Helical" evidence="6">
    <location>
        <begin position="291"/>
        <end position="318"/>
    </location>
</feature>
<keyword evidence="4 6" id="KW-1133">Transmembrane helix</keyword>
<dbReference type="OrthoDB" id="5933722at2"/>
<evidence type="ECO:0000256" key="3">
    <source>
        <dbReference type="ARBA" id="ARBA00022692"/>
    </source>
</evidence>
<organism evidence="9 10">
    <name type="scientific">Segetibacter aerophilus</name>
    <dbReference type="NCBI Taxonomy" id="670293"/>
    <lineage>
        <taxon>Bacteria</taxon>
        <taxon>Pseudomonadati</taxon>
        <taxon>Bacteroidota</taxon>
        <taxon>Chitinophagia</taxon>
        <taxon>Chitinophagales</taxon>
        <taxon>Chitinophagaceae</taxon>
        <taxon>Segetibacter</taxon>
    </lineage>
</organism>
<evidence type="ECO:0000313" key="10">
    <source>
        <dbReference type="Proteomes" id="UP000321513"/>
    </source>
</evidence>
<dbReference type="InterPro" id="IPR050250">
    <property type="entry name" value="Macrolide_Exporter_MacB"/>
</dbReference>
<protein>
    <submittedName>
        <fullName evidence="9">ABC transporter permease</fullName>
    </submittedName>
</protein>
<accession>A0A512BBB2</accession>
<dbReference type="Proteomes" id="UP000321513">
    <property type="component" value="Unassembled WGS sequence"/>
</dbReference>
<gene>
    <name evidence="9" type="ORF">SAE01_17160</name>
</gene>
<feature type="domain" description="MacB-like periplasmic core" evidence="8">
    <location>
        <begin position="443"/>
        <end position="630"/>
    </location>
</feature>
<dbReference type="InterPro" id="IPR025857">
    <property type="entry name" value="MacB_PCD"/>
</dbReference>
<comment type="subcellular location">
    <subcellularLocation>
        <location evidence="1">Cell membrane</location>
        <topology evidence="1">Multi-pass membrane protein</topology>
    </subcellularLocation>
</comment>
<dbReference type="PROSITE" id="PS51257">
    <property type="entry name" value="PROKAR_LIPOPROTEIN"/>
    <property type="match status" value="1"/>
</dbReference>
<dbReference type="Pfam" id="PF12704">
    <property type="entry name" value="MacB_PCD"/>
    <property type="match status" value="2"/>
</dbReference>
<keyword evidence="3 6" id="KW-0812">Transmembrane</keyword>
<sequence>MFQNYFKTALRNLWRSRTFSLINILGLSVGLACCMLIFLYSKDEISYDRFHEKKDNLYRLTVDMTHSDGKVDKIGSTGMVPGPAFKRTIPEVEDFVRVQSASFNIKHGKDVFDQPALYVDSNFFSAFSFPLVAGNSKTALNDIHSVVLSEDVAKKYFGQQKAIGQILELNTGERFEPFIVSAIAKRSPQNSSIKIDMLVPMKFAQSQSEDNQWMNFFLNTFIVLKPATNPREVEAKFESVFRTEAAVQVKEMEEKFGLKDKVRFGLQPLLQMHLSKDYPADNGLTDASNPIYSYILTGIALFILLIACINFINLTVAHSLKRAKEIGIRKVIGGQRNQLILQFLGETFILTFIAFVFAILLLKLVLPFFNELANKSLAISYLFDVKLVAGYVFLFLLTGLLAGFYPALVLSRFNPVQTLYGRFRLTGRNYLAKGLVVFQFTLATFLIVATMIIYSQFNYLTHFDLGYNDENVAILNTGHIDREKLEVFKTELLKNSSIAGVTADQGGRWGTIAHVNDGKEMNFDFKHVDENYFPLFKIPIVTGRNFSTDFVSDTAEAAIINQTFAKEAGWKDPVGNQVDFFYMNKKYRVVGVIKDYHYLSLAEKIGPQLFTMNPRYKYRDVFIKLKPGNVSASLKYLEKTFKALFPARPYQYNFKDAQNDAQYEREAKWKQIITFGAVLTIFISCIGLFGLATLSAEKRTKEIGIRKVLGASVTIIAGKLSTDFLKLVMLASIIASPIAWWVMNKWLQNYPYRVPINWWMFGFAVLAVVLVAFVTISYQAIKAAIANPVKSLRTE</sequence>
<proteinExistence type="predicted"/>
<dbReference type="RefSeq" id="WP_147203344.1">
    <property type="nucleotide sequence ID" value="NZ_BJYT01000005.1"/>
</dbReference>